<dbReference type="EMBL" id="DWVP01000005">
    <property type="protein sequence ID" value="HJC84622.1"/>
    <property type="molecule type" value="Genomic_DNA"/>
</dbReference>
<dbReference type="GO" id="GO:0016787">
    <property type="term" value="F:hydrolase activity"/>
    <property type="evidence" value="ECO:0007669"/>
    <property type="project" value="UniProtKB-KW"/>
</dbReference>
<reference evidence="7" key="1">
    <citation type="journal article" date="2021" name="PeerJ">
        <title>Extensive microbial diversity within the chicken gut microbiome revealed by metagenomics and culture.</title>
        <authorList>
            <person name="Gilroy R."/>
            <person name="Ravi A."/>
            <person name="Getino M."/>
            <person name="Pursley I."/>
            <person name="Horton D.L."/>
            <person name="Alikhan N.F."/>
            <person name="Baker D."/>
            <person name="Gharbi K."/>
            <person name="Hall N."/>
            <person name="Watson M."/>
            <person name="Adriaenssens E.M."/>
            <person name="Foster-Nyarko E."/>
            <person name="Jarju S."/>
            <person name="Secka A."/>
            <person name="Antonio M."/>
            <person name="Oren A."/>
            <person name="Chaudhuri R.R."/>
            <person name="La Ragione R."/>
            <person name="Hildebrand F."/>
            <person name="Pallen M.J."/>
        </authorList>
    </citation>
    <scope>NUCLEOTIDE SEQUENCE</scope>
    <source>
        <strain evidence="7">ChiHjej13B12-4958</strain>
    </source>
</reference>
<evidence type="ECO:0000313" key="7">
    <source>
        <dbReference type="EMBL" id="HJC84622.1"/>
    </source>
</evidence>
<dbReference type="SUPFAM" id="SSF53955">
    <property type="entry name" value="Lysozyme-like"/>
    <property type="match status" value="1"/>
</dbReference>
<evidence type="ECO:0000256" key="2">
    <source>
        <dbReference type="ARBA" id="ARBA00022801"/>
    </source>
</evidence>
<feature type="domain" description="Resuscitation-promoting factor Rpf1 C-terminal" evidence="6">
    <location>
        <begin position="117"/>
        <end position="197"/>
    </location>
</feature>
<keyword evidence="2" id="KW-0378">Hydrolase</keyword>
<dbReference type="InterPro" id="IPR044905">
    <property type="entry name" value="Rpf1_C_sf"/>
</dbReference>
<dbReference type="Gene3D" id="1.10.1200.100">
    <property type="entry name" value="conserved protein domain from corynebacterium diphtheriae"/>
    <property type="match status" value="1"/>
</dbReference>
<evidence type="ECO:0000256" key="1">
    <source>
        <dbReference type="ARBA" id="ARBA00010830"/>
    </source>
</evidence>
<reference evidence="7" key="2">
    <citation type="submission" date="2021-04" db="EMBL/GenBank/DDBJ databases">
        <authorList>
            <person name="Gilroy R."/>
        </authorList>
    </citation>
    <scope>NUCLEOTIDE SEQUENCE</scope>
    <source>
        <strain evidence="7">ChiHjej13B12-4958</strain>
    </source>
</reference>
<dbReference type="Pfam" id="PF06737">
    <property type="entry name" value="Transglycosylas"/>
    <property type="match status" value="1"/>
</dbReference>
<evidence type="ECO:0000313" key="8">
    <source>
        <dbReference type="Proteomes" id="UP000823858"/>
    </source>
</evidence>
<name>A0A9D2QEL3_9CORY</name>
<proteinExistence type="inferred from homology"/>
<feature type="chain" id="PRO_5038416553" evidence="4">
    <location>
        <begin position="37"/>
        <end position="217"/>
    </location>
</feature>
<evidence type="ECO:0000259" key="5">
    <source>
        <dbReference type="Pfam" id="PF06737"/>
    </source>
</evidence>
<feature type="domain" description="Resuscitation-promoting factor core lysozyme-like" evidence="5">
    <location>
        <begin position="36"/>
        <end position="112"/>
    </location>
</feature>
<comment type="similarity">
    <text evidence="1">Belongs to the transglycosylase family. Rpf subfamily.</text>
</comment>
<dbReference type="CDD" id="cd13925">
    <property type="entry name" value="RPF"/>
    <property type="match status" value="1"/>
</dbReference>
<evidence type="ECO:0000256" key="3">
    <source>
        <dbReference type="SAM" id="MobiDB-lite"/>
    </source>
</evidence>
<comment type="caution">
    <text evidence="7">The sequence shown here is derived from an EMBL/GenBank/DDBJ whole genome shotgun (WGS) entry which is preliminary data.</text>
</comment>
<dbReference type="InterPro" id="IPR023346">
    <property type="entry name" value="Lysozyme-like_dom_sf"/>
</dbReference>
<protein>
    <submittedName>
        <fullName evidence="7">DUF3235 domain-containing protein</fullName>
    </submittedName>
</protein>
<dbReference type="Gene3D" id="1.10.530.10">
    <property type="match status" value="1"/>
</dbReference>
<sequence>MGRHSNRSSKFTTKRLAVSGMAALALGAAVAPAANAAPDSDWDRLAECESGGNWSINTGNGYHGGLQFSPSTWNGYGGQEFAPYAYQASREEQIVVAERVLAGQGWGAWPSCSAQLGLNSPAEQRSAPAASPAPAAQQASTPASQDNALAIDAVWDGIVKDLKGAGIAVPKELHDLYESNRHELNTHYSAATTQLDAATKQLENAADDYKAVAGALR</sequence>
<dbReference type="Pfam" id="PF11574">
    <property type="entry name" value="Rpf1_C"/>
    <property type="match status" value="1"/>
</dbReference>
<feature type="region of interest" description="Disordered" evidence="3">
    <location>
        <begin position="118"/>
        <end position="144"/>
    </location>
</feature>
<accession>A0A9D2QEL3</accession>
<dbReference type="AlphaFoldDB" id="A0A9D2QEL3"/>
<dbReference type="Proteomes" id="UP000823858">
    <property type="component" value="Unassembled WGS sequence"/>
</dbReference>
<keyword evidence="4" id="KW-0732">Signal</keyword>
<dbReference type="InterPro" id="IPR021630">
    <property type="entry name" value="Rpf1_C"/>
</dbReference>
<dbReference type="InterPro" id="IPR010618">
    <property type="entry name" value="RPF"/>
</dbReference>
<feature type="compositionally biased region" description="Low complexity" evidence="3">
    <location>
        <begin position="120"/>
        <end position="144"/>
    </location>
</feature>
<feature type="signal peptide" evidence="4">
    <location>
        <begin position="1"/>
        <end position="36"/>
    </location>
</feature>
<gene>
    <name evidence="7" type="ORF">H9751_03565</name>
</gene>
<evidence type="ECO:0000256" key="4">
    <source>
        <dbReference type="SAM" id="SignalP"/>
    </source>
</evidence>
<evidence type="ECO:0000259" key="6">
    <source>
        <dbReference type="Pfam" id="PF11574"/>
    </source>
</evidence>
<organism evidence="7 8">
    <name type="scientific">Candidatus Corynebacterium faecigallinarum</name>
    <dbReference type="NCBI Taxonomy" id="2838528"/>
    <lineage>
        <taxon>Bacteria</taxon>
        <taxon>Bacillati</taxon>
        <taxon>Actinomycetota</taxon>
        <taxon>Actinomycetes</taxon>
        <taxon>Mycobacteriales</taxon>
        <taxon>Corynebacteriaceae</taxon>
        <taxon>Corynebacterium</taxon>
    </lineage>
</organism>